<evidence type="ECO:0000256" key="4">
    <source>
        <dbReference type="ARBA" id="ARBA00022989"/>
    </source>
</evidence>
<keyword evidence="8" id="KW-1185">Reference proteome</keyword>
<proteinExistence type="predicted"/>
<reference evidence="7 8" key="1">
    <citation type="submission" date="2015-06" db="EMBL/GenBank/DDBJ databases">
        <title>Draft genome of the moderately acidophilic sulfate reducer Candidatus Desulfosporosinus acididurans strain M1.</title>
        <authorList>
            <person name="Poehlein A."/>
            <person name="Petzsch P."/>
            <person name="Johnson B.D."/>
            <person name="Schloemann M."/>
            <person name="Daniel R."/>
            <person name="Muehling M."/>
        </authorList>
    </citation>
    <scope>NUCLEOTIDE SEQUENCE [LARGE SCALE GENOMIC DNA]</scope>
    <source>
        <strain evidence="7 8">M1</strain>
    </source>
</reference>
<feature type="transmembrane region" description="Helical" evidence="6">
    <location>
        <begin position="21"/>
        <end position="51"/>
    </location>
</feature>
<dbReference type="PATRIC" id="fig|476652.3.peg.1824"/>
<evidence type="ECO:0000256" key="6">
    <source>
        <dbReference type="SAM" id="Phobius"/>
    </source>
</evidence>
<dbReference type="GO" id="GO:0006824">
    <property type="term" value="P:cobalt ion transport"/>
    <property type="evidence" value="ECO:0007669"/>
    <property type="project" value="InterPro"/>
</dbReference>
<protein>
    <submittedName>
        <fullName evidence="7">Cobalt transport protein CbiQ</fullName>
    </submittedName>
</protein>
<dbReference type="EMBL" id="LDZY01000005">
    <property type="protein sequence ID" value="KLU66368.1"/>
    <property type="molecule type" value="Genomic_DNA"/>
</dbReference>
<evidence type="ECO:0000313" key="7">
    <source>
        <dbReference type="EMBL" id="KLU66368.1"/>
    </source>
</evidence>
<dbReference type="STRING" id="476652.DEAC_c17670"/>
<sequence length="254" mass="28611">MEIDLISYASKIRGWNAAFKVSFAVLLMILCIGLNNPYVSAAVIIGMAYLIVVKGGLSVREYLLVLAIPISFILLATITIAVDFAWKPIGQYNLHLGFFYIFTSLEKLEEAIFMILKVFAAVSALQMMTLSTPSSEIISVMRKAHIPKLIIELMNMIYRYIFIILDVYSKIKNSADSRQGFCDFKTSLHTFGGIASNMLVISVKKANGYYDAMEARCYDGEMIFLEEDKKITMIQFISAAMFISVLFLIWGFTK</sequence>
<keyword evidence="2" id="KW-1003">Cell membrane</keyword>
<feature type="transmembrane region" description="Helical" evidence="6">
    <location>
        <begin position="63"/>
        <end position="86"/>
    </location>
</feature>
<evidence type="ECO:0000256" key="5">
    <source>
        <dbReference type="ARBA" id="ARBA00023136"/>
    </source>
</evidence>
<keyword evidence="4 6" id="KW-1133">Transmembrane helix</keyword>
<dbReference type="GO" id="GO:0043190">
    <property type="term" value="C:ATP-binding cassette (ABC) transporter complex"/>
    <property type="evidence" value="ECO:0007669"/>
    <property type="project" value="InterPro"/>
</dbReference>
<dbReference type="NCBIfam" id="TIGR02454">
    <property type="entry name" value="ECF_T_CbiQ"/>
    <property type="match status" value="1"/>
</dbReference>
<dbReference type="InterPro" id="IPR003339">
    <property type="entry name" value="ABC/ECF_trnsptr_transmembrane"/>
</dbReference>
<organism evidence="7 8">
    <name type="scientific">Desulfosporosinus acididurans</name>
    <dbReference type="NCBI Taxonomy" id="476652"/>
    <lineage>
        <taxon>Bacteria</taxon>
        <taxon>Bacillati</taxon>
        <taxon>Bacillota</taxon>
        <taxon>Clostridia</taxon>
        <taxon>Eubacteriales</taxon>
        <taxon>Desulfitobacteriaceae</taxon>
        <taxon>Desulfosporosinus</taxon>
    </lineage>
</organism>
<gene>
    <name evidence="7" type="primary">cbiQ</name>
    <name evidence="7" type="ORF">DEAC_c17670</name>
</gene>
<dbReference type="InterPro" id="IPR012809">
    <property type="entry name" value="ECF_CbiQ"/>
</dbReference>
<dbReference type="PANTHER" id="PTHR43723">
    <property type="entry name" value="COBALT TRANSPORT PROTEIN CBIQ"/>
    <property type="match status" value="1"/>
</dbReference>
<evidence type="ECO:0000256" key="1">
    <source>
        <dbReference type="ARBA" id="ARBA00004651"/>
    </source>
</evidence>
<feature type="transmembrane region" description="Helical" evidence="6">
    <location>
        <begin position="231"/>
        <end position="252"/>
    </location>
</feature>
<comment type="subcellular location">
    <subcellularLocation>
        <location evidence="1">Cell membrane</location>
        <topology evidence="1">Multi-pass membrane protein</topology>
    </subcellularLocation>
</comment>
<keyword evidence="5 6" id="KW-0472">Membrane</keyword>
<name>A0A0J1FTQ2_9FIRM</name>
<evidence type="ECO:0000313" key="8">
    <source>
        <dbReference type="Proteomes" id="UP000036356"/>
    </source>
</evidence>
<dbReference type="AlphaFoldDB" id="A0A0J1FTQ2"/>
<evidence type="ECO:0000256" key="2">
    <source>
        <dbReference type="ARBA" id="ARBA00022475"/>
    </source>
</evidence>
<dbReference type="PANTHER" id="PTHR43723:SF1">
    <property type="entry name" value="COBALT TRANSPORT PROTEIN CBIQ"/>
    <property type="match status" value="1"/>
</dbReference>
<dbReference type="Pfam" id="PF02361">
    <property type="entry name" value="CbiQ"/>
    <property type="match status" value="1"/>
</dbReference>
<dbReference type="InterPro" id="IPR052770">
    <property type="entry name" value="Cobalt_transport_CbiQ"/>
</dbReference>
<evidence type="ECO:0000256" key="3">
    <source>
        <dbReference type="ARBA" id="ARBA00022692"/>
    </source>
</evidence>
<comment type="caution">
    <text evidence="7">The sequence shown here is derived from an EMBL/GenBank/DDBJ whole genome shotgun (WGS) entry which is preliminary data.</text>
</comment>
<dbReference type="CDD" id="cd16914">
    <property type="entry name" value="EcfT"/>
    <property type="match status" value="1"/>
</dbReference>
<keyword evidence="3 6" id="KW-0812">Transmembrane</keyword>
<accession>A0A0J1FTQ2</accession>
<dbReference type="Proteomes" id="UP000036356">
    <property type="component" value="Unassembled WGS sequence"/>
</dbReference>